<organism evidence="12 13">
    <name type="scientific">Austropuccinia psidii MF-1</name>
    <dbReference type="NCBI Taxonomy" id="1389203"/>
    <lineage>
        <taxon>Eukaryota</taxon>
        <taxon>Fungi</taxon>
        <taxon>Dikarya</taxon>
        <taxon>Basidiomycota</taxon>
        <taxon>Pucciniomycotina</taxon>
        <taxon>Pucciniomycetes</taxon>
        <taxon>Pucciniales</taxon>
        <taxon>Sphaerophragmiaceae</taxon>
        <taxon>Austropuccinia</taxon>
    </lineage>
</organism>
<evidence type="ECO:0000256" key="4">
    <source>
        <dbReference type="ARBA" id="ARBA00022989"/>
    </source>
</evidence>
<feature type="transmembrane region" description="Helical" evidence="10">
    <location>
        <begin position="241"/>
        <end position="261"/>
    </location>
</feature>
<dbReference type="EMBL" id="AVOT02015967">
    <property type="protein sequence ID" value="MBW0500732.1"/>
    <property type="molecule type" value="Genomic_DNA"/>
</dbReference>
<evidence type="ECO:0000256" key="7">
    <source>
        <dbReference type="ARBA" id="ARBA00023303"/>
    </source>
</evidence>
<keyword evidence="13" id="KW-1185">Reference proteome</keyword>
<gene>
    <name evidence="12" type="ORF">O181_040447</name>
</gene>
<dbReference type="PANTHER" id="PTHR11003:SF342">
    <property type="entry name" value="OUTWARD-RECTIFIER POTASSIUM CHANNEL TOK1"/>
    <property type="match status" value="1"/>
</dbReference>
<feature type="domain" description="Potassium channel" evidence="11">
    <location>
        <begin position="381"/>
        <end position="450"/>
    </location>
</feature>
<feature type="transmembrane region" description="Helical" evidence="10">
    <location>
        <begin position="427"/>
        <end position="451"/>
    </location>
</feature>
<feature type="region of interest" description="Disordered" evidence="9">
    <location>
        <begin position="17"/>
        <end position="37"/>
    </location>
</feature>
<feature type="transmembrane region" description="Helical" evidence="10">
    <location>
        <begin position="106"/>
        <end position="128"/>
    </location>
</feature>
<dbReference type="SUPFAM" id="SSF81324">
    <property type="entry name" value="Voltage-gated potassium channels"/>
    <property type="match status" value="2"/>
</dbReference>
<evidence type="ECO:0000256" key="3">
    <source>
        <dbReference type="ARBA" id="ARBA00022692"/>
    </source>
</evidence>
<dbReference type="PRINTS" id="PR01333">
    <property type="entry name" value="2POREKCHANEL"/>
</dbReference>
<keyword evidence="5 8" id="KW-0406">Ion transport</keyword>
<dbReference type="GO" id="GO:0030322">
    <property type="term" value="P:stabilization of membrane potential"/>
    <property type="evidence" value="ECO:0007669"/>
    <property type="project" value="TreeGrafter"/>
</dbReference>
<comment type="similarity">
    <text evidence="8">Belongs to the two pore domain potassium channel (TC 1.A.1.8) family.</text>
</comment>
<dbReference type="Proteomes" id="UP000765509">
    <property type="component" value="Unassembled WGS sequence"/>
</dbReference>
<feature type="transmembrane region" description="Helical" evidence="10">
    <location>
        <begin position="72"/>
        <end position="94"/>
    </location>
</feature>
<dbReference type="PRINTS" id="PR00169">
    <property type="entry name" value="KCHANNEL"/>
</dbReference>
<dbReference type="GO" id="GO:0022841">
    <property type="term" value="F:potassium ion leak channel activity"/>
    <property type="evidence" value="ECO:0007669"/>
    <property type="project" value="TreeGrafter"/>
</dbReference>
<keyword evidence="6 10" id="KW-0472">Membrane</keyword>
<comment type="caution">
    <text evidence="12">The sequence shown here is derived from an EMBL/GenBank/DDBJ whole genome shotgun (WGS) entry which is preliminary data.</text>
</comment>
<dbReference type="OrthoDB" id="297496at2759"/>
<sequence>MGGAIIAWGVSLISDSSKQSSDVHDDRENEEGQSKSPTRLAPLFAGLGCPFCCLLELPAVTQPSSTIAYASAFWRFGSLASLALGLIANASLICRYFEYRPQRSTLTAIVILTLHDILNVSILIFFAIKASRLPHVAQVFPSTGWMSLASTFVSSLCNITLFIDYFVVDNFRAKGSGLTTKQRTMVILSMGLLLYIGLGATIFSWLEREKLDFSDALYFCVCTVTTVGFGDIIPTRVVSRIFNFFYAIGGIILLALTVSTMRDNIFEVFESFYRSRRRVMVQRARDRRMHRALTKNSNLPLQPNITRTLDQELGGRPTSDFKVGSFWRRAWEKGRTLRIGSKSNTANDVPINAYKNFERKVLREELKELRTRLIIAGTLFACFWVAGGIIFKFTEKWTYAEAFYFGYVAFLTLGYGDFTVRHPGGRAVFIAWALLGIGNMTLLLTVLTQVWELKYKRAISKSHHKKIHCKETSTQQLNLAASKDNEEFYEHNENSNLNIHDIPDLLVQAAEDFTKHSHFWMHGKSGEPPAGLLELLKEIEGVEDIDRITGKRGLVEHVASSQRRRELFLVSFAKSFDTLRQHASLVKRTMESQQEEIENLKKSIKDREPNNLATPQVSSPIEIAV</sequence>
<proteinExistence type="inferred from homology"/>
<dbReference type="GO" id="GO:0015271">
    <property type="term" value="F:outward rectifier potassium channel activity"/>
    <property type="evidence" value="ECO:0007669"/>
    <property type="project" value="TreeGrafter"/>
</dbReference>
<evidence type="ECO:0000313" key="12">
    <source>
        <dbReference type="EMBL" id="MBW0500732.1"/>
    </source>
</evidence>
<evidence type="ECO:0000256" key="2">
    <source>
        <dbReference type="ARBA" id="ARBA00022448"/>
    </source>
</evidence>
<feature type="transmembrane region" description="Helical" evidence="10">
    <location>
        <begin position="148"/>
        <end position="167"/>
    </location>
</feature>
<protein>
    <recommendedName>
        <fullName evidence="11">Potassium channel domain-containing protein</fullName>
    </recommendedName>
</protein>
<evidence type="ECO:0000256" key="1">
    <source>
        <dbReference type="ARBA" id="ARBA00004141"/>
    </source>
</evidence>
<name>A0A9Q3DIT7_9BASI</name>
<keyword evidence="7 8" id="KW-0407">Ion channel</keyword>
<accession>A0A9Q3DIT7</accession>
<dbReference type="InterPro" id="IPR013099">
    <property type="entry name" value="K_chnl_dom"/>
</dbReference>
<dbReference type="Pfam" id="PF07885">
    <property type="entry name" value="Ion_trans_2"/>
    <property type="match status" value="2"/>
</dbReference>
<keyword evidence="4 10" id="KW-1133">Transmembrane helix</keyword>
<evidence type="ECO:0000313" key="13">
    <source>
        <dbReference type="Proteomes" id="UP000765509"/>
    </source>
</evidence>
<evidence type="ECO:0000256" key="5">
    <source>
        <dbReference type="ARBA" id="ARBA00023065"/>
    </source>
</evidence>
<feature type="transmembrane region" description="Helical" evidence="10">
    <location>
        <begin position="373"/>
        <end position="391"/>
    </location>
</feature>
<evidence type="ECO:0000256" key="8">
    <source>
        <dbReference type="RuleBase" id="RU003857"/>
    </source>
</evidence>
<feature type="transmembrane region" description="Helical" evidence="10">
    <location>
        <begin position="187"/>
        <end position="206"/>
    </location>
</feature>
<dbReference type="AlphaFoldDB" id="A0A9Q3DIT7"/>
<dbReference type="PANTHER" id="PTHR11003">
    <property type="entry name" value="POTASSIUM CHANNEL, SUBFAMILY K"/>
    <property type="match status" value="1"/>
</dbReference>
<dbReference type="InterPro" id="IPR003280">
    <property type="entry name" value="2pore_dom_K_chnl"/>
</dbReference>
<keyword evidence="3 8" id="KW-0812">Transmembrane</keyword>
<dbReference type="Gene3D" id="1.10.287.70">
    <property type="match status" value="2"/>
</dbReference>
<evidence type="ECO:0000259" key="11">
    <source>
        <dbReference type="Pfam" id="PF07885"/>
    </source>
</evidence>
<feature type="domain" description="Potassium channel" evidence="11">
    <location>
        <begin position="193"/>
        <end position="265"/>
    </location>
</feature>
<reference evidence="12" key="1">
    <citation type="submission" date="2021-03" db="EMBL/GenBank/DDBJ databases">
        <title>Draft genome sequence of rust myrtle Austropuccinia psidii MF-1, a brazilian biotype.</title>
        <authorList>
            <person name="Quecine M.C."/>
            <person name="Pachon D.M.R."/>
            <person name="Bonatelli M.L."/>
            <person name="Correr F.H."/>
            <person name="Franceschini L.M."/>
            <person name="Leite T.F."/>
            <person name="Margarido G.R.A."/>
            <person name="Almeida C.A."/>
            <person name="Ferrarezi J.A."/>
            <person name="Labate C.A."/>
        </authorList>
    </citation>
    <scope>NUCLEOTIDE SEQUENCE</scope>
    <source>
        <strain evidence="12">MF-1</strain>
    </source>
</reference>
<comment type="subcellular location">
    <subcellularLocation>
        <location evidence="1">Membrane</location>
        <topology evidence="1">Multi-pass membrane protein</topology>
    </subcellularLocation>
</comment>
<evidence type="ECO:0000256" key="6">
    <source>
        <dbReference type="ARBA" id="ARBA00023136"/>
    </source>
</evidence>
<feature type="compositionally biased region" description="Basic and acidic residues" evidence="9">
    <location>
        <begin position="21"/>
        <end position="33"/>
    </location>
</feature>
<feature type="transmembrane region" description="Helical" evidence="10">
    <location>
        <begin position="397"/>
        <end position="415"/>
    </location>
</feature>
<keyword evidence="2 8" id="KW-0813">Transport</keyword>
<dbReference type="GO" id="GO:0005886">
    <property type="term" value="C:plasma membrane"/>
    <property type="evidence" value="ECO:0007669"/>
    <property type="project" value="TreeGrafter"/>
</dbReference>
<evidence type="ECO:0000256" key="10">
    <source>
        <dbReference type="SAM" id="Phobius"/>
    </source>
</evidence>
<evidence type="ECO:0000256" key="9">
    <source>
        <dbReference type="SAM" id="MobiDB-lite"/>
    </source>
</evidence>